<dbReference type="EMBL" id="JAVDYE010000001">
    <property type="protein sequence ID" value="MDR7383859.1"/>
    <property type="molecule type" value="Genomic_DNA"/>
</dbReference>
<keyword evidence="4" id="KW-1185">Reference proteome</keyword>
<sequence>MAPADRTFPVTTVPTRRSRRLVLTGAISVALISTGSAYLAMVQFGIDVLAMNQGTAYATAGVFELSLVTVALLAREAARDNRPGGTLLALTWALSSASGVFAAWHEAYIGHPAGAVLFRFIVPLLAALMWHLALIGDRHLATGTSWSAMRQSARMHALFLTTEDLFRAQSLHDGSRSARRRLARAEAGRRRARSVALRTVPPTEMRAQVAAWCEALAAVGDGTADVARLHLADRQRLTGILVSDEPVDDRTSDTWAGAQDGAAVGAPEYESRAVDAVAAEFADGRSAAPGRDQGAFDGGVLDREGFDEDRFGEGVFDEGVFDGEATRRPARVSAAHGTPRQGVSERAPAPDGDPAEQGGPAVPVAEPADAAARATENVREALPPRRRPRRDTRLGTQDAERMIDLRTKGRSVREVAEEVGVSESTVRKRLREYTATGSIPIVKAR</sequence>
<dbReference type="Pfam" id="PF13384">
    <property type="entry name" value="HTH_23"/>
    <property type="match status" value="1"/>
</dbReference>
<feature type="transmembrane region" description="Helical" evidence="2">
    <location>
        <begin position="116"/>
        <end position="135"/>
    </location>
</feature>
<protein>
    <recommendedName>
        <fullName evidence="5">Homeodomain-like domain-containing protein</fullName>
    </recommendedName>
</protein>
<dbReference type="Gene3D" id="1.10.10.60">
    <property type="entry name" value="Homeodomain-like"/>
    <property type="match status" value="1"/>
</dbReference>
<evidence type="ECO:0000313" key="3">
    <source>
        <dbReference type="EMBL" id="MDR7383859.1"/>
    </source>
</evidence>
<evidence type="ECO:0000313" key="4">
    <source>
        <dbReference type="Proteomes" id="UP001183585"/>
    </source>
</evidence>
<feature type="region of interest" description="Disordered" evidence="1">
    <location>
        <begin position="320"/>
        <end position="398"/>
    </location>
</feature>
<keyword evidence="2" id="KW-1133">Transmembrane helix</keyword>
<evidence type="ECO:0000256" key="2">
    <source>
        <dbReference type="SAM" id="Phobius"/>
    </source>
</evidence>
<dbReference type="Proteomes" id="UP001183585">
    <property type="component" value="Unassembled WGS sequence"/>
</dbReference>
<comment type="caution">
    <text evidence="3">The sequence shown here is derived from an EMBL/GenBank/DDBJ whole genome shotgun (WGS) entry which is preliminary data.</text>
</comment>
<keyword evidence="2" id="KW-0472">Membrane</keyword>
<feature type="transmembrane region" description="Helical" evidence="2">
    <location>
        <begin position="56"/>
        <end position="74"/>
    </location>
</feature>
<feature type="transmembrane region" description="Helical" evidence="2">
    <location>
        <begin position="21"/>
        <end position="44"/>
    </location>
</feature>
<keyword evidence="2" id="KW-0812">Transmembrane</keyword>
<reference evidence="3 4" key="1">
    <citation type="submission" date="2023-07" db="EMBL/GenBank/DDBJ databases">
        <title>Sequencing the genomes of 1000 actinobacteria strains.</title>
        <authorList>
            <person name="Klenk H.-P."/>
        </authorList>
    </citation>
    <scope>NUCLEOTIDE SEQUENCE [LARGE SCALE GENOMIC DNA]</scope>
    <source>
        <strain evidence="3 4">DSM 45554</strain>
    </source>
</reference>
<accession>A0ABU2CRB3</accession>
<evidence type="ECO:0008006" key="5">
    <source>
        <dbReference type="Google" id="ProtNLM"/>
    </source>
</evidence>
<feature type="transmembrane region" description="Helical" evidence="2">
    <location>
        <begin position="86"/>
        <end position="104"/>
    </location>
</feature>
<gene>
    <name evidence="3" type="ORF">J2S48_003374</name>
</gene>
<name>A0ABU2CRB3_9MICO</name>
<dbReference type="RefSeq" id="WP_274995114.1">
    <property type="nucleotide sequence ID" value="NZ_JAJQQP010000008.1"/>
</dbReference>
<proteinExistence type="predicted"/>
<feature type="compositionally biased region" description="Low complexity" evidence="1">
    <location>
        <begin position="360"/>
        <end position="374"/>
    </location>
</feature>
<dbReference type="InterPro" id="IPR009057">
    <property type="entry name" value="Homeodomain-like_sf"/>
</dbReference>
<evidence type="ECO:0000256" key="1">
    <source>
        <dbReference type="SAM" id="MobiDB-lite"/>
    </source>
</evidence>
<organism evidence="3 4">
    <name type="scientific">Promicromonospora iranensis</name>
    <dbReference type="NCBI Taxonomy" id="1105144"/>
    <lineage>
        <taxon>Bacteria</taxon>
        <taxon>Bacillati</taxon>
        <taxon>Actinomycetota</taxon>
        <taxon>Actinomycetes</taxon>
        <taxon>Micrococcales</taxon>
        <taxon>Promicromonosporaceae</taxon>
        <taxon>Promicromonospora</taxon>
    </lineage>
</organism>
<dbReference type="SUPFAM" id="SSF46689">
    <property type="entry name" value="Homeodomain-like"/>
    <property type="match status" value="1"/>
</dbReference>